<dbReference type="OrthoDB" id="125347at2759"/>
<gene>
    <name evidence="5" type="ORF">AVEN_112907_1</name>
</gene>
<dbReference type="InterPro" id="IPR006600">
    <property type="entry name" value="HTH_CenpB_DNA-bd_dom"/>
</dbReference>
<dbReference type="Proteomes" id="UP000499080">
    <property type="component" value="Unassembled WGS sequence"/>
</dbReference>
<dbReference type="InterPro" id="IPR050863">
    <property type="entry name" value="CenT-Element_Derived"/>
</dbReference>
<accession>A0A4Y2LWT4</accession>
<protein>
    <recommendedName>
        <fullName evidence="4">HTH CENPB-type domain-containing protein</fullName>
    </recommendedName>
</protein>
<name>A0A4Y2LWT4_ARAVE</name>
<dbReference type="PANTHER" id="PTHR19303:SF73">
    <property type="entry name" value="PROTEIN PDC2"/>
    <property type="match status" value="1"/>
</dbReference>
<dbReference type="EMBL" id="BGPR01006392">
    <property type="protein sequence ID" value="GBN18590.1"/>
    <property type="molecule type" value="Genomic_DNA"/>
</dbReference>
<feature type="domain" description="HTH CENPB-type" evidence="4">
    <location>
        <begin position="1"/>
        <end position="68"/>
    </location>
</feature>
<evidence type="ECO:0000256" key="1">
    <source>
        <dbReference type="ARBA" id="ARBA00004123"/>
    </source>
</evidence>
<proteinExistence type="predicted"/>
<dbReference type="AlphaFoldDB" id="A0A4Y2LWT4"/>
<evidence type="ECO:0000259" key="4">
    <source>
        <dbReference type="PROSITE" id="PS51253"/>
    </source>
</evidence>
<comment type="subcellular location">
    <subcellularLocation>
        <location evidence="1">Nucleus</location>
    </subcellularLocation>
</comment>
<keyword evidence="2" id="KW-0238">DNA-binding</keyword>
<dbReference type="SMART" id="SM00674">
    <property type="entry name" value="CENPB"/>
    <property type="match status" value="1"/>
</dbReference>
<reference evidence="5 6" key="1">
    <citation type="journal article" date="2019" name="Sci. Rep.">
        <title>Orb-weaving spider Araneus ventricosus genome elucidates the spidroin gene catalogue.</title>
        <authorList>
            <person name="Kono N."/>
            <person name="Nakamura H."/>
            <person name="Ohtoshi R."/>
            <person name="Moran D.A.P."/>
            <person name="Shinohara A."/>
            <person name="Yoshida Y."/>
            <person name="Fujiwara M."/>
            <person name="Mori M."/>
            <person name="Tomita M."/>
            <person name="Arakawa K."/>
        </authorList>
    </citation>
    <scope>NUCLEOTIDE SEQUENCE [LARGE SCALE GENOMIC DNA]</scope>
</reference>
<dbReference type="Gene3D" id="1.10.10.60">
    <property type="entry name" value="Homeodomain-like"/>
    <property type="match status" value="1"/>
</dbReference>
<organism evidence="5 6">
    <name type="scientific">Araneus ventricosus</name>
    <name type="common">Orbweaver spider</name>
    <name type="synonym">Epeira ventricosa</name>
    <dbReference type="NCBI Taxonomy" id="182803"/>
    <lineage>
        <taxon>Eukaryota</taxon>
        <taxon>Metazoa</taxon>
        <taxon>Ecdysozoa</taxon>
        <taxon>Arthropoda</taxon>
        <taxon>Chelicerata</taxon>
        <taxon>Arachnida</taxon>
        <taxon>Araneae</taxon>
        <taxon>Araneomorphae</taxon>
        <taxon>Entelegynae</taxon>
        <taxon>Araneoidea</taxon>
        <taxon>Araneidae</taxon>
        <taxon>Araneus</taxon>
    </lineage>
</organism>
<comment type="caution">
    <text evidence="5">The sequence shown here is derived from an EMBL/GenBank/DDBJ whole genome shotgun (WGS) entry which is preliminary data.</text>
</comment>
<evidence type="ECO:0000313" key="5">
    <source>
        <dbReference type="EMBL" id="GBN18590.1"/>
    </source>
</evidence>
<evidence type="ECO:0000256" key="2">
    <source>
        <dbReference type="ARBA" id="ARBA00023125"/>
    </source>
</evidence>
<evidence type="ECO:0000313" key="6">
    <source>
        <dbReference type="Proteomes" id="UP000499080"/>
    </source>
</evidence>
<feature type="region of interest" description="Disordered" evidence="3">
    <location>
        <begin position="202"/>
        <end position="224"/>
    </location>
</feature>
<dbReference type="SUPFAM" id="SSF46689">
    <property type="entry name" value="Homeodomain-like"/>
    <property type="match status" value="1"/>
</dbReference>
<dbReference type="GO" id="GO:0005634">
    <property type="term" value="C:nucleus"/>
    <property type="evidence" value="ECO:0007669"/>
    <property type="project" value="UniProtKB-SubCell"/>
</dbReference>
<dbReference type="PROSITE" id="PS51253">
    <property type="entry name" value="HTH_CENPB"/>
    <property type="match status" value="1"/>
</dbReference>
<sequence length="264" mass="29076">MGKSKFDEIEEVLVRWLKHARSQNVPISALILKEKAIEIAEELNIEDFGGSNGWMERFKGRHCLSIKTICGEAAAVEGKAIEDGKNSGLKDILSRFGASNVYILDETGLFDRILRVKSALLEKQANNACVSNCFRHAGFIANAESEEILSEDIIDPEPLGTLLQISNEKGCCVNDNAFVNIDNDIAIFSQATVKALTSEFLEEKQNSSGEDSGVENMDQTPPNKTETIEALEKVRQYLTSIQGITDEEFKALSALEKKVTISSN</sequence>
<dbReference type="Pfam" id="PF03221">
    <property type="entry name" value="HTH_Tnp_Tc5"/>
    <property type="match status" value="1"/>
</dbReference>
<evidence type="ECO:0000256" key="3">
    <source>
        <dbReference type="SAM" id="MobiDB-lite"/>
    </source>
</evidence>
<dbReference type="GO" id="GO:0003677">
    <property type="term" value="F:DNA binding"/>
    <property type="evidence" value="ECO:0007669"/>
    <property type="project" value="UniProtKB-KW"/>
</dbReference>
<keyword evidence="6" id="KW-1185">Reference proteome</keyword>
<dbReference type="InterPro" id="IPR009057">
    <property type="entry name" value="Homeodomain-like_sf"/>
</dbReference>
<dbReference type="PANTHER" id="PTHR19303">
    <property type="entry name" value="TRANSPOSON"/>
    <property type="match status" value="1"/>
</dbReference>